<dbReference type="PANTHER" id="PTHR35302:SF1">
    <property type="entry name" value="PROTEIN COFACTOR ASSEMBLY OF COMPLEX C SUBUNIT B CCB1, CHLOROPLASTIC"/>
    <property type="match status" value="1"/>
</dbReference>
<proteinExistence type="predicted"/>
<evidence type="ECO:0000256" key="1">
    <source>
        <dbReference type="SAM" id="Phobius"/>
    </source>
</evidence>
<organism evidence="2 3">
    <name type="scientific">Parathermosynechococcus lividus PCC 6715</name>
    <dbReference type="NCBI Taxonomy" id="1917166"/>
    <lineage>
        <taxon>Bacteria</taxon>
        <taxon>Bacillati</taxon>
        <taxon>Cyanobacteriota</taxon>
        <taxon>Cyanophyceae</taxon>
        <taxon>Acaryochloridales</taxon>
        <taxon>Thermosynechococcaceae</taxon>
        <taxon>Parathermosynechococcus</taxon>
    </lineage>
</organism>
<keyword evidence="1" id="KW-0812">Transmembrane</keyword>
<dbReference type="Proteomes" id="UP000231057">
    <property type="component" value="Chromosome"/>
</dbReference>
<dbReference type="Pfam" id="PF12046">
    <property type="entry name" value="CCB1"/>
    <property type="match status" value="1"/>
</dbReference>
<protein>
    <recommendedName>
        <fullName evidence="4">Cofactor assembly of complex C subunit B</fullName>
    </recommendedName>
</protein>
<feature type="transmembrane region" description="Helical" evidence="1">
    <location>
        <begin position="6"/>
        <end position="25"/>
    </location>
</feature>
<accession>A0A2D2Q3V9</accession>
<gene>
    <name evidence="2" type="ORF">BRW62_11215</name>
</gene>
<keyword evidence="1" id="KW-1133">Transmembrane helix</keyword>
<dbReference type="RefSeq" id="WP_099799550.1">
    <property type="nucleotide sequence ID" value="NZ_CP018092.1"/>
</dbReference>
<keyword evidence="3" id="KW-1185">Reference proteome</keyword>
<name>A0A2D2Q3V9_PARLV</name>
<evidence type="ECO:0000313" key="3">
    <source>
        <dbReference type="Proteomes" id="UP000231057"/>
    </source>
</evidence>
<evidence type="ECO:0000313" key="2">
    <source>
        <dbReference type="EMBL" id="ATS19211.1"/>
    </source>
</evidence>
<dbReference type="AlphaFoldDB" id="A0A2D2Q3V9"/>
<keyword evidence="1" id="KW-0472">Membrane</keyword>
<evidence type="ECO:0008006" key="4">
    <source>
        <dbReference type="Google" id="ProtNLM"/>
    </source>
</evidence>
<dbReference type="InterPro" id="IPR021919">
    <property type="entry name" value="CCB1"/>
</dbReference>
<dbReference type="PANTHER" id="PTHR35302">
    <property type="match status" value="1"/>
</dbReference>
<dbReference type="OrthoDB" id="513241at2"/>
<sequence length="171" mass="18710">MPTDLVYPSTLLLTSLLAIGFVFFVRASTKERLETKVWAIARPVAEVGDLLKQYFQQRGYRLHSVSSDGRQVTFQGTVAASRFLAALLFGLAVAGATCIALALTVLFPKGGILAFGLVGLAPVAPWFYWRGAQRVETVQLVLEPQPEHTQVTMSGHRDELIAFAKYLATLV</sequence>
<dbReference type="EMBL" id="CP018092">
    <property type="protein sequence ID" value="ATS19211.1"/>
    <property type="molecule type" value="Genomic_DNA"/>
</dbReference>
<reference evidence="2 3" key="1">
    <citation type="submission" date="2016-11" db="EMBL/GenBank/DDBJ databases">
        <title>Complete genome sequence of thermophilic cyanobacteria strain Synechococcus sp. PCC6715.</title>
        <authorList>
            <person name="Tang J."/>
            <person name="Daroch M."/>
            <person name="Liang Y."/>
            <person name="Jiang D."/>
            <person name="Shah M."/>
        </authorList>
    </citation>
    <scope>NUCLEOTIDE SEQUENCE [LARGE SCALE GENOMIC DNA]</scope>
    <source>
        <strain evidence="2 3">PCC 6715</strain>
    </source>
</reference>
<reference evidence="3" key="2">
    <citation type="journal article" date="2022" name="Front. Microbiol.">
        <title>Comparative Genomic Analysis Revealed Distinct Molecular Components and Organization of CO2-Concentrating Mechanism in Thermophilic Cyanobacteria.</title>
        <authorList>
            <person name="Tang J."/>
            <person name="Zhou H."/>
            <person name="Yao D."/>
            <person name="Riaz S."/>
            <person name="You D."/>
            <person name="Klepacz-Smolka A."/>
            <person name="Daroch M."/>
        </authorList>
    </citation>
    <scope>NUCLEOTIDE SEQUENCE [LARGE SCALE GENOMIC DNA]</scope>
    <source>
        <strain evidence="3">PCC 6715</strain>
    </source>
</reference>
<dbReference type="KEGG" id="slw:BRW62_11215"/>
<feature type="transmembrane region" description="Helical" evidence="1">
    <location>
        <begin position="83"/>
        <end position="106"/>
    </location>
</feature>
<feature type="transmembrane region" description="Helical" evidence="1">
    <location>
        <begin position="112"/>
        <end position="129"/>
    </location>
</feature>